<dbReference type="Gene3D" id="2.70.70.10">
    <property type="entry name" value="Glucose Permease (Domain IIA)"/>
    <property type="match status" value="1"/>
</dbReference>
<sequence>MVSSGGPAAADPGAGVAAVDSRAAITGPTAGSATEAVDLAALGWVWPAEPFRLVRPFAAPAHEYGPGHRGIDLDLVGGEALRAPADGVVAFAGSVAGRGILTIDHGGGLVTTLEPAASDLAPGTIVARGAPVATLGSGGHAAAGTVHFGVRLDGRYINPLLLLGDIPRAVLLPCC</sequence>
<keyword evidence="4" id="KW-1185">Reference proteome</keyword>
<dbReference type="InterPro" id="IPR050570">
    <property type="entry name" value="Cell_wall_metabolism_enzyme"/>
</dbReference>
<dbReference type="CDD" id="cd12797">
    <property type="entry name" value="M23_peptidase"/>
    <property type="match status" value="1"/>
</dbReference>
<gene>
    <name evidence="3" type="ORF">CVS47_01636</name>
</gene>
<dbReference type="AlphaFoldDB" id="A0A3Q9IY95"/>
<dbReference type="Pfam" id="PF01551">
    <property type="entry name" value="Peptidase_M23"/>
    <property type="match status" value="1"/>
</dbReference>
<dbReference type="InterPro" id="IPR016047">
    <property type="entry name" value="M23ase_b-sheet_dom"/>
</dbReference>
<name>A0A3Q9IY95_9MICO</name>
<organism evidence="3 4">
    <name type="scientific">Microbacterium lemovicicum</name>
    <dbReference type="NCBI Taxonomy" id="1072463"/>
    <lineage>
        <taxon>Bacteria</taxon>
        <taxon>Bacillati</taxon>
        <taxon>Actinomycetota</taxon>
        <taxon>Actinomycetes</taxon>
        <taxon>Micrococcales</taxon>
        <taxon>Microbacteriaceae</taxon>
        <taxon>Microbacterium</taxon>
    </lineage>
</organism>
<evidence type="ECO:0000259" key="2">
    <source>
        <dbReference type="Pfam" id="PF01551"/>
    </source>
</evidence>
<dbReference type="PANTHER" id="PTHR21666:SF289">
    <property type="entry name" value="L-ALA--D-GLU ENDOPEPTIDASE"/>
    <property type="match status" value="1"/>
</dbReference>
<evidence type="ECO:0000313" key="4">
    <source>
        <dbReference type="Proteomes" id="UP000276888"/>
    </source>
</evidence>
<dbReference type="OrthoDB" id="5245088at2"/>
<dbReference type="GO" id="GO:0004222">
    <property type="term" value="F:metalloendopeptidase activity"/>
    <property type="evidence" value="ECO:0007669"/>
    <property type="project" value="TreeGrafter"/>
</dbReference>
<dbReference type="RefSeq" id="WP_127095631.1">
    <property type="nucleotide sequence ID" value="NZ_CP031423.1"/>
</dbReference>
<evidence type="ECO:0000256" key="1">
    <source>
        <dbReference type="ARBA" id="ARBA00022729"/>
    </source>
</evidence>
<dbReference type="SUPFAM" id="SSF51261">
    <property type="entry name" value="Duplicated hybrid motif"/>
    <property type="match status" value="1"/>
</dbReference>
<dbReference type="PANTHER" id="PTHR21666">
    <property type="entry name" value="PEPTIDASE-RELATED"/>
    <property type="match status" value="1"/>
</dbReference>
<proteinExistence type="predicted"/>
<reference evidence="3 4" key="1">
    <citation type="submission" date="2018-08" db="EMBL/GenBank/DDBJ databases">
        <title>Microbacterium lemovicicum sp. nov., a bacterium isolated from a natural uranium-rich soil.</title>
        <authorList>
            <person name="ORTET P."/>
        </authorList>
    </citation>
    <scope>NUCLEOTIDE SEQUENCE [LARGE SCALE GENOMIC DNA]</scope>
    <source>
        <strain evidence="3 4">Viu22</strain>
    </source>
</reference>
<accession>A0A3Q9IY95</accession>
<protein>
    <recommendedName>
        <fullName evidence="2">M23ase beta-sheet core domain-containing protein</fullName>
    </recommendedName>
</protein>
<dbReference type="InterPro" id="IPR011055">
    <property type="entry name" value="Dup_hybrid_motif"/>
</dbReference>
<feature type="domain" description="M23ase beta-sheet core" evidence="2">
    <location>
        <begin position="67"/>
        <end position="159"/>
    </location>
</feature>
<dbReference type="KEGG" id="mlv:CVS47_01636"/>
<dbReference type="EMBL" id="CP031423">
    <property type="protein sequence ID" value="AZS37011.1"/>
    <property type="molecule type" value="Genomic_DNA"/>
</dbReference>
<keyword evidence="1" id="KW-0732">Signal</keyword>
<dbReference type="Proteomes" id="UP000276888">
    <property type="component" value="Chromosome"/>
</dbReference>
<evidence type="ECO:0000313" key="3">
    <source>
        <dbReference type="EMBL" id="AZS37011.1"/>
    </source>
</evidence>